<organism evidence="2 3">
    <name type="scientific">Vibrio qingdaonensis</name>
    <dbReference type="NCBI Taxonomy" id="2829491"/>
    <lineage>
        <taxon>Bacteria</taxon>
        <taxon>Pseudomonadati</taxon>
        <taxon>Pseudomonadota</taxon>
        <taxon>Gammaproteobacteria</taxon>
        <taxon>Vibrionales</taxon>
        <taxon>Vibrionaceae</taxon>
        <taxon>Vibrio</taxon>
    </lineage>
</organism>
<dbReference type="RefSeq" id="WP_265678128.1">
    <property type="nucleotide sequence ID" value="NZ_JAKRRY010000148.1"/>
</dbReference>
<dbReference type="PANTHER" id="PTHR37529">
    <property type="entry name" value="TRANSPOSASE INSG FOR INSERTION SEQUENCE ELEMENT IS4-RELATED"/>
    <property type="match status" value="1"/>
</dbReference>
<dbReference type="Pfam" id="PF01609">
    <property type="entry name" value="DDE_Tnp_1"/>
    <property type="match status" value="1"/>
</dbReference>
<sequence>YYSTGLLHRWNKAGKERHWMLPVKKDFQYEVVHRYSSRDAIVAIKTTPQARKKFDELPELIEARLVSKVIKGKTYQVLTSMCDGLRFPGEDIVELYRYRWEIELGYREMKQTLLDSEYTLRSKRPDMVRQELWGVLLAYNLIRQMMTKASERLDSICPNQLSFTSSAMAVTQYFASLPLTSPGNLPRHYEVLIQQISMFVLPPRREDRSYPRWIKLKPKKYATNRKNASQLN</sequence>
<evidence type="ECO:0000313" key="3">
    <source>
        <dbReference type="Proteomes" id="UP001155587"/>
    </source>
</evidence>
<proteinExistence type="predicted"/>
<accession>A0A9X3CTJ5</accession>
<feature type="non-terminal residue" evidence="2">
    <location>
        <position position="1"/>
    </location>
</feature>
<dbReference type="GO" id="GO:0003677">
    <property type="term" value="F:DNA binding"/>
    <property type="evidence" value="ECO:0007669"/>
    <property type="project" value="InterPro"/>
</dbReference>
<dbReference type="InterPro" id="IPR002559">
    <property type="entry name" value="Transposase_11"/>
</dbReference>
<dbReference type="SUPFAM" id="SSF53098">
    <property type="entry name" value="Ribonuclease H-like"/>
    <property type="match status" value="1"/>
</dbReference>
<feature type="domain" description="Transposase IS4-like" evidence="1">
    <location>
        <begin position="4"/>
        <end position="141"/>
    </location>
</feature>
<dbReference type="AlphaFoldDB" id="A0A9X3CTJ5"/>
<dbReference type="NCBIfam" id="NF033592">
    <property type="entry name" value="transpos_IS4_1"/>
    <property type="match status" value="1"/>
</dbReference>
<reference evidence="2" key="1">
    <citation type="submission" date="2022-02" db="EMBL/GenBank/DDBJ databases">
        <title>Vibrio sp. nov, a new bacterium isolated from seawater.</title>
        <authorList>
            <person name="Yuan Y."/>
        </authorList>
    </citation>
    <scope>NUCLEOTIDE SEQUENCE</scope>
    <source>
        <strain evidence="2">ZSDZ65</strain>
    </source>
</reference>
<dbReference type="PANTHER" id="PTHR37529:SF1">
    <property type="entry name" value="TRANSPOSASE INSG FOR INSERTION SEQUENCE ELEMENT IS4-RELATED"/>
    <property type="match status" value="1"/>
</dbReference>
<gene>
    <name evidence="2" type="ORF">MD535_25740</name>
</gene>
<dbReference type="InterPro" id="IPR012337">
    <property type="entry name" value="RNaseH-like_sf"/>
</dbReference>
<name>A0A9X3CTJ5_9VIBR</name>
<evidence type="ECO:0000313" key="2">
    <source>
        <dbReference type="EMBL" id="MCW8349378.1"/>
    </source>
</evidence>
<comment type="caution">
    <text evidence="2">The sequence shown here is derived from an EMBL/GenBank/DDBJ whole genome shotgun (WGS) entry which is preliminary data.</text>
</comment>
<dbReference type="GO" id="GO:0006313">
    <property type="term" value="P:DNA transposition"/>
    <property type="evidence" value="ECO:0007669"/>
    <property type="project" value="InterPro"/>
</dbReference>
<evidence type="ECO:0000259" key="1">
    <source>
        <dbReference type="Pfam" id="PF01609"/>
    </source>
</evidence>
<dbReference type="InterPro" id="IPR047952">
    <property type="entry name" value="Transpos_IS4"/>
</dbReference>
<dbReference type="EMBL" id="JAKRRY010000148">
    <property type="protein sequence ID" value="MCW8349378.1"/>
    <property type="molecule type" value="Genomic_DNA"/>
</dbReference>
<keyword evidence="3" id="KW-1185">Reference proteome</keyword>
<dbReference type="Proteomes" id="UP001155587">
    <property type="component" value="Unassembled WGS sequence"/>
</dbReference>
<protein>
    <submittedName>
        <fullName evidence="2">IS4 family transposase</fullName>
    </submittedName>
</protein>
<dbReference type="GO" id="GO:0004803">
    <property type="term" value="F:transposase activity"/>
    <property type="evidence" value="ECO:0007669"/>
    <property type="project" value="InterPro"/>
</dbReference>